<dbReference type="PANTHER" id="PTHR10492:SF57">
    <property type="entry name" value="ATP-DEPENDENT DNA HELICASE"/>
    <property type="match status" value="1"/>
</dbReference>
<protein>
    <submittedName>
        <fullName evidence="1">Uncharacterized protein</fullName>
    </submittedName>
</protein>
<comment type="caution">
    <text evidence="1">The sequence shown here is derived from an EMBL/GenBank/DDBJ whole genome shotgun (WGS) entry which is preliminary data.</text>
</comment>
<evidence type="ECO:0000313" key="1">
    <source>
        <dbReference type="EMBL" id="RCN44401.1"/>
    </source>
</evidence>
<dbReference type="OrthoDB" id="5869860at2759"/>
<accession>A0A368GJ36</accession>
<sequence>MAIGNGEIEQDSEGRIHLPSDLMSNGNLIDEVFGDELTNTDNLSDYAILAPRNFDVNRINEEAIDRSAGPLQEYKSIDDVVGENQDESTTYTSEFLNSLSPAGLPPHKLSLRSDCNSFTESGCEKWTLQRHTPNCNALQKICPRLQYCIWRTERTICFDP</sequence>
<evidence type="ECO:0000313" key="2">
    <source>
        <dbReference type="Proteomes" id="UP000252519"/>
    </source>
</evidence>
<gene>
    <name evidence="1" type="ORF">ANCCAN_09615</name>
</gene>
<name>A0A368GJ36_ANCCA</name>
<dbReference type="AlphaFoldDB" id="A0A368GJ36"/>
<proteinExistence type="predicted"/>
<dbReference type="STRING" id="29170.A0A368GJ36"/>
<dbReference type="EMBL" id="JOJR01000130">
    <property type="protein sequence ID" value="RCN44401.1"/>
    <property type="molecule type" value="Genomic_DNA"/>
</dbReference>
<dbReference type="PANTHER" id="PTHR10492">
    <property type="match status" value="1"/>
</dbReference>
<dbReference type="Proteomes" id="UP000252519">
    <property type="component" value="Unassembled WGS sequence"/>
</dbReference>
<reference evidence="1 2" key="1">
    <citation type="submission" date="2014-10" db="EMBL/GenBank/DDBJ databases">
        <title>Draft genome of the hookworm Ancylostoma caninum.</title>
        <authorList>
            <person name="Mitreva M."/>
        </authorList>
    </citation>
    <scope>NUCLEOTIDE SEQUENCE [LARGE SCALE GENOMIC DNA]</scope>
    <source>
        <strain evidence="1 2">Baltimore</strain>
    </source>
</reference>
<organism evidence="1 2">
    <name type="scientific">Ancylostoma caninum</name>
    <name type="common">Dog hookworm</name>
    <dbReference type="NCBI Taxonomy" id="29170"/>
    <lineage>
        <taxon>Eukaryota</taxon>
        <taxon>Metazoa</taxon>
        <taxon>Ecdysozoa</taxon>
        <taxon>Nematoda</taxon>
        <taxon>Chromadorea</taxon>
        <taxon>Rhabditida</taxon>
        <taxon>Rhabditina</taxon>
        <taxon>Rhabditomorpha</taxon>
        <taxon>Strongyloidea</taxon>
        <taxon>Ancylostomatidae</taxon>
        <taxon>Ancylostomatinae</taxon>
        <taxon>Ancylostoma</taxon>
    </lineage>
</organism>
<keyword evidence="2" id="KW-1185">Reference proteome</keyword>